<dbReference type="NCBIfam" id="NF045758">
    <property type="entry name" value="YlxM"/>
    <property type="match status" value="1"/>
</dbReference>
<proteinExistence type="inferred from homology"/>
<gene>
    <name evidence="4" type="ORF">ISU02_01160</name>
</gene>
<dbReference type="RefSeq" id="WP_194699947.1">
    <property type="nucleotide sequence ID" value="NZ_JADKNH010000001.1"/>
</dbReference>
<protein>
    <recommendedName>
        <fullName evidence="3">UPF0122 protein ISU02_01160</fullName>
    </recommendedName>
</protein>
<dbReference type="InterPro" id="IPR054831">
    <property type="entry name" value="UPF0122_fam_protein"/>
</dbReference>
<keyword evidence="5" id="KW-1185">Reference proteome</keyword>
<evidence type="ECO:0000256" key="2">
    <source>
        <dbReference type="ARBA" id="ARBA00024764"/>
    </source>
</evidence>
<comment type="function">
    <text evidence="2 3">Might take part in the signal recognition particle (SRP) pathway. This is inferred from the conservation of its genetic proximity to ftsY/ffh. May be a regulatory protein.</text>
</comment>
<dbReference type="InterPro" id="IPR036388">
    <property type="entry name" value="WH-like_DNA-bd_sf"/>
</dbReference>
<dbReference type="EMBL" id="JADKNH010000001">
    <property type="protein sequence ID" value="MBF4691703.1"/>
    <property type="molecule type" value="Genomic_DNA"/>
</dbReference>
<dbReference type="PANTHER" id="PTHR40083">
    <property type="entry name" value="UPF0122 PROTEIN CBO2450/CLC_2298"/>
    <property type="match status" value="1"/>
</dbReference>
<keyword evidence="4" id="KW-0238">DNA-binding</keyword>
<dbReference type="Proteomes" id="UP000614200">
    <property type="component" value="Unassembled WGS sequence"/>
</dbReference>
<evidence type="ECO:0000313" key="5">
    <source>
        <dbReference type="Proteomes" id="UP000614200"/>
    </source>
</evidence>
<organism evidence="4 5">
    <name type="scientific">Fusibacter ferrireducens</name>
    <dbReference type="NCBI Taxonomy" id="2785058"/>
    <lineage>
        <taxon>Bacteria</taxon>
        <taxon>Bacillati</taxon>
        <taxon>Bacillota</taxon>
        <taxon>Clostridia</taxon>
        <taxon>Eubacteriales</taxon>
        <taxon>Eubacteriales Family XII. Incertae Sedis</taxon>
        <taxon>Fusibacter</taxon>
    </lineage>
</organism>
<dbReference type="GO" id="GO:0003677">
    <property type="term" value="F:DNA binding"/>
    <property type="evidence" value="ECO:0007669"/>
    <property type="project" value="UniProtKB-KW"/>
</dbReference>
<evidence type="ECO:0000256" key="1">
    <source>
        <dbReference type="ARBA" id="ARBA00008720"/>
    </source>
</evidence>
<evidence type="ECO:0000313" key="4">
    <source>
        <dbReference type="EMBL" id="MBF4691703.1"/>
    </source>
</evidence>
<name>A0ABR9ZML9_9FIRM</name>
<comment type="similarity">
    <text evidence="1 3">Belongs to the UPF0122 family.</text>
</comment>
<sequence>MFEKKLRLVDLYDFYGKMLTDKQNEILNLYCNMDLSLGEISENLSISRQAVHDTIKRTDKALEKIEKQLGLYERFMSRQNDFNEIIELIEAYKSEHNEVYLDQILQIATRQVE</sequence>
<reference evidence="4 5" key="1">
    <citation type="submission" date="2020-11" db="EMBL/GenBank/DDBJ databases">
        <title>Fusibacter basophilias sp. nov.</title>
        <authorList>
            <person name="Qiu D."/>
        </authorList>
    </citation>
    <scope>NUCLEOTIDE SEQUENCE [LARGE SCALE GENOMIC DNA]</scope>
    <source>
        <strain evidence="4 5">Q10-2</strain>
    </source>
</reference>
<dbReference type="PANTHER" id="PTHR40083:SF1">
    <property type="entry name" value="UPF0122 PROTEIN YLXM"/>
    <property type="match status" value="1"/>
</dbReference>
<dbReference type="InterPro" id="IPR013324">
    <property type="entry name" value="RNA_pol_sigma_r3/r4-like"/>
</dbReference>
<evidence type="ECO:0000256" key="3">
    <source>
        <dbReference type="HAMAP-Rule" id="MF_00245"/>
    </source>
</evidence>
<dbReference type="Pfam" id="PF04297">
    <property type="entry name" value="UPF0122"/>
    <property type="match status" value="1"/>
</dbReference>
<dbReference type="HAMAP" id="MF_00245">
    <property type="entry name" value="UPF0122"/>
    <property type="match status" value="1"/>
</dbReference>
<accession>A0ABR9ZML9</accession>
<dbReference type="Gene3D" id="1.10.10.10">
    <property type="entry name" value="Winged helix-like DNA-binding domain superfamily/Winged helix DNA-binding domain"/>
    <property type="match status" value="1"/>
</dbReference>
<comment type="caution">
    <text evidence="4">The sequence shown here is derived from an EMBL/GenBank/DDBJ whole genome shotgun (WGS) entry which is preliminary data.</text>
</comment>
<dbReference type="InterPro" id="IPR007394">
    <property type="entry name" value="UPF0122"/>
</dbReference>
<dbReference type="SUPFAM" id="SSF88659">
    <property type="entry name" value="Sigma3 and sigma4 domains of RNA polymerase sigma factors"/>
    <property type="match status" value="1"/>
</dbReference>